<gene>
    <name evidence="2" type="ORF">PVAP13_3NG258181</name>
</gene>
<protein>
    <recommendedName>
        <fullName evidence="4">Secreted protein</fullName>
    </recommendedName>
</protein>
<dbReference type="EMBL" id="CM029042">
    <property type="protein sequence ID" value="KAG2618103.1"/>
    <property type="molecule type" value="Genomic_DNA"/>
</dbReference>
<accession>A0A8T0UAW9</accession>
<dbReference type="Proteomes" id="UP000823388">
    <property type="component" value="Chromosome 3N"/>
</dbReference>
<feature type="chain" id="PRO_5035805302" description="Secreted protein" evidence="1">
    <location>
        <begin position="22"/>
        <end position="67"/>
    </location>
</feature>
<evidence type="ECO:0000313" key="3">
    <source>
        <dbReference type="Proteomes" id="UP000823388"/>
    </source>
</evidence>
<proteinExistence type="predicted"/>
<reference evidence="2" key="1">
    <citation type="submission" date="2020-05" db="EMBL/GenBank/DDBJ databases">
        <title>WGS assembly of Panicum virgatum.</title>
        <authorList>
            <person name="Lovell J.T."/>
            <person name="Jenkins J."/>
            <person name="Shu S."/>
            <person name="Juenger T.E."/>
            <person name="Schmutz J."/>
        </authorList>
    </citation>
    <scope>NUCLEOTIDE SEQUENCE</scope>
    <source>
        <strain evidence="2">AP13</strain>
    </source>
</reference>
<organism evidence="2 3">
    <name type="scientific">Panicum virgatum</name>
    <name type="common">Blackwell switchgrass</name>
    <dbReference type="NCBI Taxonomy" id="38727"/>
    <lineage>
        <taxon>Eukaryota</taxon>
        <taxon>Viridiplantae</taxon>
        <taxon>Streptophyta</taxon>
        <taxon>Embryophyta</taxon>
        <taxon>Tracheophyta</taxon>
        <taxon>Spermatophyta</taxon>
        <taxon>Magnoliopsida</taxon>
        <taxon>Liliopsida</taxon>
        <taxon>Poales</taxon>
        <taxon>Poaceae</taxon>
        <taxon>PACMAD clade</taxon>
        <taxon>Panicoideae</taxon>
        <taxon>Panicodae</taxon>
        <taxon>Paniceae</taxon>
        <taxon>Panicinae</taxon>
        <taxon>Panicum</taxon>
        <taxon>Panicum sect. Hiantes</taxon>
    </lineage>
</organism>
<evidence type="ECO:0000313" key="2">
    <source>
        <dbReference type="EMBL" id="KAG2618103.1"/>
    </source>
</evidence>
<keyword evidence="3" id="KW-1185">Reference proteome</keyword>
<feature type="signal peptide" evidence="1">
    <location>
        <begin position="1"/>
        <end position="21"/>
    </location>
</feature>
<comment type="caution">
    <text evidence="2">The sequence shown here is derived from an EMBL/GenBank/DDBJ whole genome shotgun (WGS) entry which is preliminary data.</text>
</comment>
<evidence type="ECO:0008006" key="4">
    <source>
        <dbReference type="Google" id="ProtNLM"/>
    </source>
</evidence>
<evidence type="ECO:0000256" key="1">
    <source>
        <dbReference type="SAM" id="SignalP"/>
    </source>
</evidence>
<dbReference type="AlphaFoldDB" id="A0A8T0UAW9"/>
<sequence length="67" mass="7006">MQLSVLCCSVLLACCNFSVLCHLSLLCSGSFALLGACCKWSRPCNGLLVMMKSGSGNGPRCCESKLG</sequence>
<name>A0A8T0UAW9_PANVG</name>
<keyword evidence="1" id="KW-0732">Signal</keyword>